<dbReference type="Pfam" id="PF01844">
    <property type="entry name" value="HNH"/>
    <property type="match status" value="1"/>
</dbReference>
<evidence type="ECO:0000313" key="4">
    <source>
        <dbReference type="EMBL" id="NYE36950.1"/>
    </source>
</evidence>
<dbReference type="GO" id="GO:0008270">
    <property type="term" value="F:zinc ion binding"/>
    <property type="evidence" value="ECO:0007669"/>
    <property type="project" value="InterPro"/>
</dbReference>
<name>A0A7Y9H2V2_9ACTN</name>
<protein>
    <recommendedName>
        <fullName evidence="3">HNH nuclease domain-containing protein</fullName>
    </recommendedName>
</protein>
<dbReference type="InterPro" id="IPR003615">
    <property type="entry name" value="HNH_nuc"/>
</dbReference>
<proteinExistence type="inferred from homology"/>
<dbReference type="EMBL" id="JACCBW010000002">
    <property type="protein sequence ID" value="NYE36950.1"/>
    <property type="molecule type" value="Genomic_DNA"/>
</dbReference>
<organism evidence="4 5">
    <name type="scientific">Nocardioides cavernae</name>
    <dbReference type="NCBI Taxonomy" id="1921566"/>
    <lineage>
        <taxon>Bacteria</taxon>
        <taxon>Bacillati</taxon>
        <taxon>Actinomycetota</taxon>
        <taxon>Actinomycetes</taxon>
        <taxon>Propionibacteriales</taxon>
        <taxon>Nocardioidaceae</taxon>
        <taxon>Nocardioides</taxon>
    </lineage>
</organism>
<evidence type="ECO:0000256" key="1">
    <source>
        <dbReference type="ARBA" id="ARBA00023450"/>
    </source>
</evidence>
<gene>
    <name evidence="4" type="ORF">F4692_002083</name>
</gene>
<evidence type="ECO:0000313" key="5">
    <source>
        <dbReference type="Proteomes" id="UP000549911"/>
    </source>
</evidence>
<dbReference type="InterPro" id="IPR002711">
    <property type="entry name" value="HNH"/>
</dbReference>
<dbReference type="Proteomes" id="UP000549911">
    <property type="component" value="Unassembled WGS sequence"/>
</dbReference>
<dbReference type="GO" id="GO:0003676">
    <property type="term" value="F:nucleic acid binding"/>
    <property type="evidence" value="ECO:0007669"/>
    <property type="project" value="InterPro"/>
</dbReference>
<comment type="caution">
    <text evidence="4">The sequence shown here is derived from an EMBL/GenBank/DDBJ whole genome shotgun (WGS) entry which is preliminary data.</text>
</comment>
<feature type="compositionally biased region" description="Basic and acidic residues" evidence="2">
    <location>
        <begin position="526"/>
        <end position="547"/>
    </location>
</feature>
<accession>A0A7Y9H2V2</accession>
<dbReference type="Pfam" id="PF02720">
    <property type="entry name" value="DUF222"/>
    <property type="match status" value="1"/>
</dbReference>
<evidence type="ECO:0000256" key="2">
    <source>
        <dbReference type="SAM" id="MobiDB-lite"/>
    </source>
</evidence>
<dbReference type="RefSeq" id="WP_257029743.1">
    <property type="nucleotide sequence ID" value="NZ_JACCBW010000002.1"/>
</dbReference>
<feature type="region of interest" description="Disordered" evidence="2">
    <location>
        <begin position="516"/>
        <end position="547"/>
    </location>
</feature>
<reference evidence="4 5" key="1">
    <citation type="submission" date="2020-07" db="EMBL/GenBank/DDBJ databases">
        <authorList>
            <person name="Partida-Martinez L."/>
            <person name="Huntemann M."/>
            <person name="Clum A."/>
            <person name="Wang J."/>
            <person name="Palaniappan K."/>
            <person name="Ritter S."/>
            <person name="Chen I.-M."/>
            <person name="Stamatis D."/>
            <person name="Reddy T."/>
            <person name="O'Malley R."/>
            <person name="Daum C."/>
            <person name="Shapiro N."/>
            <person name="Ivanova N."/>
            <person name="Kyrpides N."/>
            <person name="Woyke T."/>
        </authorList>
    </citation>
    <scope>NUCLEOTIDE SEQUENCE [LARGE SCALE GENOMIC DNA]</scope>
    <source>
        <strain evidence="4 5">AT2.17</strain>
    </source>
</reference>
<dbReference type="GO" id="GO:0004519">
    <property type="term" value="F:endonuclease activity"/>
    <property type="evidence" value="ECO:0007669"/>
    <property type="project" value="InterPro"/>
</dbReference>
<keyword evidence="5" id="KW-1185">Reference proteome</keyword>
<dbReference type="CDD" id="cd00085">
    <property type="entry name" value="HNHc"/>
    <property type="match status" value="1"/>
</dbReference>
<reference evidence="4 5" key="2">
    <citation type="submission" date="2020-08" db="EMBL/GenBank/DDBJ databases">
        <title>The Agave Microbiome: Exploring the role of microbial communities in plant adaptations to desert environments.</title>
        <authorList>
            <person name="Partida-Martinez L.P."/>
        </authorList>
    </citation>
    <scope>NUCLEOTIDE SEQUENCE [LARGE SCALE GENOMIC DNA]</scope>
    <source>
        <strain evidence="4 5">AT2.17</strain>
    </source>
</reference>
<feature type="domain" description="HNH nuclease" evidence="3">
    <location>
        <begin position="444"/>
        <end position="496"/>
    </location>
</feature>
<dbReference type="Gene3D" id="1.10.30.50">
    <property type="match status" value="1"/>
</dbReference>
<dbReference type="InterPro" id="IPR003870">
    <property type="entry name" value="DUF222"/>
</dbReference>
<dbReference type="SMART" id="SM00507">
    <property type="entry name" value="HNHc"/>
    <property type="match status" value="1"/>
</dbReference>
<comment type="similarity">
    <text evidence="1">Belongs to the Rv1128c/1148c/1588c/1702c/1945/3466 family.</text>
</comment>
<sequence length="547" mass="59243">MIETLERDAAEVDDDLSAAGLLASIRTARHAENAAAARQLDLAARWADLHPPESIHTAASFTVPGCEHEEPIAGPGTPLVAEFCIAELGAVLGISTTAAKRLVGHALELRHRLPRLHAAMQSGAVPAWRARSVAETTIHSSPALTVEAAAFVDAQVAAVAGRVGPAQLDRLVAEAIKRYDLAEADPSADPEDGWQHVDPRHATLHNEDVHYAGTMRFEAELDIADALDLDRALAHGAATLKALGSEASLDVRRSAALGDLARTQTALDLAFPEGGRVASEERAGASRPHLPPEGGRVAREERAGVSRPHLPPEGGRVAREERAGVSRPHLPPEVGRVAREERAGVSRPHLPPEGGRVAREERAGVSRPDLPPARKVVLHAHFNASPTPDGPVLDATGRLDEGQRLILLDHVKDWCADTRTKVTIRPVIDLNTELSTPAYEPTTRIREAVILRDQTCVFPWCTRSARRCDLDHVVPFDAGGPTSTSNLAPLCRTHHRLKTHSSWHYETTAPGTYDWTSPHGHRFRRDHTGTRAIRGDDPPDVPRPRRR</sequence>
<feature type="region of interest" description="Disordered" evidence="2">
    <location>
        <begin position="275"/>
        <end position="370"/>
    </location>
</feature>
<evidence type="ECO:0000259" key="3">
    <source>
        <dbReference type="SMART" id="SM00507"/>
    </source>
</evidence>
<dbReference type="AlphaFoldDB" id="A0A7Y9H2V2"/>